<proteinExistence type="inferred from homology"/>
<feature type="transmembrane region" description="Helical" evidence="8">
    <location>
        <begin position="12"/>
        <end position="35"/>
    </location>
</feature>
<dbReference type="InterPro" id="IPR010130">
    <property type="entry name" value="T1SS_OMP_TolC"/>
</dbReference>
<evidence type="ECO:0000256" key="7">
    <source>
        <dbReference type="ARBA" id="ARBA00023237"/>
    </source>
</evidence>
<evidence type="ECO:0000256" key="2">
    <source>
        <dbReference type="ARBA" id="ARBA00007613"/>
    </source>
</evidence>
<dbReference type="SUPFAM" id="SSF56954">
    <property type="entry name" value="Outer membrane efflux proteins (OEP)"/>
    <property type="match status" value="1"/>
</dbReference>
<dbReference type="GO" id="GO:0009279">
    <property type="term" value="C:cell outer membrane"/>
    <property type="evidence" value="ECO:0007669"/>
    <property type="project" value="UniProtKB-SubCell"/>
</dbReference>
<evidence type="ECO:0000256" key="5">
    <source>
        <dbReference type="ARBA" id="ARBA00022692"/>
    </source>
</evidence>
<keyword evidence="8" id="KW-1133">Transmembrane helix</keyword>
<reference evidence="9 10" key="1">
    <citation type="submission" date="2015-09" db="EMBL/GenBank/DDBJ databases">
        <title>Genome announcement of multiple Pseudomonas syringae strains.</title>
        <authorList>
            <person name="Thakur S."/>
            <person name="Wang P.W."/>
            <person name="Gong Y."/>
            <person name="Weir B.S."/>
            <person name="Guttman D.S."/>
        </authorList>
    </citation>
    <scope>NUCLEOTIDE SEQUENCE [LARGE SCALE GENOMIC DNA]</scope>
    <source>
        <strain evidence="9 10">ICMP3882</strain>
    </source>
</reference>
<dbReference type="AlphaFoldDB" id="A0A0N8SPF4"/>
<evidence type="ECO:0000313" key="10">
    <source>
        <dbReference type="Proteomes" id="UP000050554"/>
    </source>
</evidence>
<comment type="similarity">
    <text evidence="2">Belongs to the outer membrane factor (OMF) (TC 1.B.17) family.</text>
</comment>
<protein>
    <submittedName>
        <fullName evidence="9">TolC family type I secretion outer membrane protein</fullName>
    </submittedName>
</protein>
<evidence type="ECO:0000256" key="6">
    <source>
        <dbReference type="ARBA" id="ARBA00023136"/>
    </source>
</evidence>
<keyword evidence="3" id="KW-0813">Transport</keyword>
<keyword evidence="5 8" id="KW-0812">Transmembrane</keyword>
<dbReference type="PATRIC" id="fig|55398.3.peg.4777"/>
<dbReference type="EMBL" id="LJRF01000126">
    <property type="protein sequence ID" value="KPY46240.1"/>
    <property type="molecule type" value="Genomic_DNA"/>
</dbReference>
<dbReference type="Pfam" id="PF02321">
    <property type="entry name" value="OEP"/>
    <property type="match status" value="2"/>
</dbReference>
<comment type="caution">
    <text evidence="9">The sequence shown here is derived from an EMBL/GenBank/DDBJ whole genome shotgun (WGS) entry which is preliminary data.</text>
</comment>
<evidence type="ECO:0000256" key="8">
    <source>
        <dbReference type="SAM" id="Phobius"/>
    </source>
</evidence>
<organism evidence="9 10">
    <name type="scientific">Pseudomonas syringae pv. ribicola</name>
    <dbReference type="NCBI Taxonomy" id="55398"/>
    <lineage>
        <taxon>Bacteria</taxon>
        <taxon>Pseudomonadati</taxon>
        <taxon>Pseudomonadota</taxon>
        <taxon>Gammaproteobacteria</taxon>
        <taxon>Pseudomonadales</taxon>
        <taxon>Pseudomonadaceae</taxon>
        <taxon>Pseudomonas</taxon>
    </lineage>
</organism>
<gene>
    <name evidence="9" type="ORF">ALO47_03827</name>
</gene>
<dbReference type="NCBIfam" id="TIGR01844">
    <property type="entry name" value="type_I_sec_TolC"/>
    <property type="match status" value="1"/>
</dbReference>
<dbReference type="PANTHER" id="PTHR30026:SF20">
    <property type="entry name" value="OUTER MEMBRANE PROTEIN TOLC"/>
    <property type="match status" value="1"/>
</dbReference>
<dbReference type="InterPro" id="IPR051906">
    <property type="entry name" value="TolC-like"/>
</dbReference>
<sequence>MFKNLILEFVMRAIYFVMGSIFYCSLATGSPYIGLYKTYQDASSNNPDISASRSELNVSQEEIPQAMAGLLPSLSAEGSFSNTATDGLQNDQSLKRDGTDYKLTLNQPIFRADRWFRYFGAKKRVDQALLKLSAEEQDFIMKSAETYITVLVSRDELTAISNETEALNKQLIQVRQRYIIGIATQAELYQAQAIVDATNANKIASSRKLQDATEDLYTFTHVHYDNVHSISERFPIKEPFPDSVERWIDGALQNNLKLQASLQDVSAARDQLDEYKSQHLPSVDMVAQIAHGDNDSFGYTNQYASTQYRDHIEQRSLSIQLTIPIFSGGATQSKVREGVGRLSISEDNLASLKWQIVSSTRNFYRAITTETLQLEVLRQSILSNRAAVKATQVGYDIGTGSLVDLLNAQRQLYQAIRNYSSTRYNYILDTLHLKQVVGTLSTDDLRSVDQYIDNL</sequence>
<evidence type="ECO:0000256" key="1">
    <source>
        <dbReference type="ARBA" id="ARBA00004442"/>
    </source>
</evidence>
<dbReference type="Proteomes" id="UP000050554">
    <property type="component" value="Unassembled WGS sequence"/>
</dbReference>
<name>A0A0N8SPF4_PSESI</name>
<accession>A0A0N8SPF4</accession>
<dbReference type="InterPro" id="IPR003423">
    <property type="entry name" value="OMP_efflux"/>
</dbReference>
<dbReference type="GO" id="GO:1990281">
    <property type="term" value="C:efflux pump complex"/>
    <property type="evidence" value="ECO:0007669"/>
    <property type="project" value="TreeGrafter"/>
</dbReference>
<keyword evidence="4" id="KW-1134">Transmembrane beta strand</keyword>
<evidence type="ECO:0000256" key="3">
    <source>
        <dbReference type="ARBA" id="ARBA00022448"/>
    </source>
</evidence>
<dbReference type="Gene3D" id="1.20.1600.10">
    <property type="entry name" value="Outer membrane efflux proteins (OEP)"/>
    <property type="match status" value="1"/>
</dbReference>
<dbReference type="GO" id="GO:0015562">
    <property type="term" value="F:efflux transmembrane transporter activity"/>
    <property type="evidence" value="ECO:0007669"/>
    <property type="project" value="InterPro"/>
</dbReference>
<comment type="subcellular location">
    <subcellularLocation>
        <location evidence="1">Cell outer membrane</location>
    </subcellularLocation>
</comment>
<keyword evidence="6 8" id="KW-0472">Membrane</keyword>
<evidence type="ECO:0000256" key="4">
    <source>
        <dbReference type="ARBA" id="ARBA00022452"/>
    </source>
</evidence>
<dbReference type="GO" id="GO:0015288">
    <property type="term" value="F:porin activity"/>
    <property type="evidence" value="ECO:0007669"/>
    <property type="project" value="TreeGrafter"/>
</dbReference>
<keyword evidence="7" id="KW-0998">Cell outer membrane</keyword>
<evidence type="ECO:0000313" key="9">
    <source>
        <dbReference type="EMBL" id="KPY46240.1"/>
    </source>
</evidence>
<dbReference type="PANTHER" id="PTHR30026">
    <property type="entry name" value="OUTER MEMBRANE PROTEIN TOLC"/>
    <property type="match status" value="1"/>
</dbReference>